<organism evidence="3 4">
    <name type="scientific">Geotalea uraniireducens</name>
    <dbReference type="NCBI Taxonomy" id="351604"/>
    <lineage>
        <taxon>Bacteria</taxon>
        <taxon>Pseudomonadati</taxon>
        <taxon>Thermodesulfobacteriota</taxon>
        <taxon>Desulfuromonadia</taxon>
        <taxon>Geobacterales</taxon>
        <taxon>Geobacteraceae</taxon>
        <taxon>Geotalea</taxon>
    </lineage>
</organism>
<feature type="domain" description="Glycine zipper 2TM" evidence="2">
    <location>
        <begin position="29"/>
        <end position="67"/>
    </location>
</feature>
<dbReference type="InterPro" id="IPR008816">
    <property type="entry name" value="Gly_zipper_2TM_dom"/>
</dbReference>
<keyword evidence="3" id="KW-0449">Lipoprotein</keyword>
<feature type="signal peptide" evidence="1">
    <location>
        <begin position="1"/>
        <end position="23"/>
    </location>
</feature>
<dbReference type="Proteomes" id="UP001317705">
    <property type="component" value="Chromosome"/>
</dbReference>
<dbReference type="PROSITE" id="PS51257">
    <property type="entry name" value="PROKAR_LIPOPROTEIN"/>
    <property type="match status" value="1"/>
</dbReference>
<protein>
    <submittedName>
        <fullName evidence="3">Lipoprotein</fullName>
    </submittedName>
</protein>
<proteinExistence type="predicted"/>
<dbReference type="EMBL" id="AP027151">
    <property type="protein sequence ID" value="BDV41157.1"/>
    <property type="molecule type" value="Genomic_DNA"/>
</dbReference>
<evidence type="ECO:0000313" key="3">
    <source>
        <dbReference type="EMBL" id="BDV41157.1"/>
    </source>
</evidence>
<evidence type="ECO:0000256" key="1">
    <source>
        <dbReference type="SAM" id="SignalP"/>
    </source>
</evidence>
<evidence type="ECO:0000259" key="2">
    <source>
        <dbReference type="Pfam" id="PF05433"/>
    </source>
</evidence>
<dbReference type="RefSeq" id="WP_282001114.1">
    <property type="nucleotide sequence ID" value="NZ_AP027151.1"/>
</dbReference>
<name>A0ABM8EFY0_9BACT</name>
<reference evidence="3 4" key="1">
    <citation type="submission" date="2022-12" db="EMBL/GenBank/DDBJ databases">
        <title>Polyphasic characterization of Geotalea uranireducens NIT-SL11 newly isolated from a complex of sewage sludge and microbially reduced graphene oxide.</title>
        <authorList>
            <person name="Xie L."/>
            <person name="Yoshida N."/>
            <person name="Meng L."/>
        </authorList>
    </citation>
    <scope>NUCLEOTIDE SEQUENCE [LARGE SCALE GENOMIC DNA]</scope>
    <source>
        <strain evidence="3 4">NIT-SL11</strain>
    </source>
</reference>
<sequence>MNSNRYRAFAAIICSALALTACAPYQYRGGVTGGAIGGLAGAILDHRNPWRGGVVGATLGAVAGATIAEISVQGARQAAIDDRPVAYRTDDGRGYYYAEPVGPGPRPGCRRIRERMYENGRLVRERVVIVDAEPRYVRHYRDDEDD</sequence>
<accession>A0ABM8EFY0</accession>
<gene>
    <name evidence="3" type="ORF">GURASL_00800</name>
</gene>
<dbReference type="Pfam" id="PF05433">
    <property type="entry name" value="Rick_17kDa_Anti"/>
    <property type="match status" value="1"/>
</dbReference>
<keyword evidence="1" id="KW-0732">Signal</keyword>
<keyword evidence="4" id="KW-1185">Reference proteome</keyword>
<feature type="chain" id="PRO_5045082536" evidence="1">
    <location>
        <begin position="24"/>
        <end position="146"/>
    </location>
</feature>
<evidence type="ECO:0000313" key="4">
    <source>
        <dbReference type="Proteomes" id="UP001317705"/>
    </source>
</evidence>